<accession>A0ABR3DRH5</accession>
<feature type="compositionally biased region" description="Basic and acidic residues" evidence="1">
    <location>
        <begin position="93"/>
        <end position="103"/>
    </location>
</feature>
<feature type="compositionally biased region" description="Low complexity" evidence="1">
    <location>
        <begin position="139"/>
        <end position="168"/>
    </location>
</feature>
<keyword evidence="2" id="KW-0472">Membrane</keyword>
<dbReference type="Proteomes" id="UP001451303">
    <property type="component" value="Unassembled WGS sequence"/>
</dbReference>
<protein>
    <submittedName>
        <fullName evidence="3">Uncharacterized protein</fullName>
    </submittedName>
</protein>
<gene>
    <name evidence="3" type="ORF">QR685DRAFT_465870</name>
</gene>
<sequence length="238" mass="27185">MLLTSAQVSIAFSSGIVFIFTAALFLSGYAIQQRTLRDLRAAIKPTPRPSPRTYLPDQFKKITTELPDGTIVPVRDDGVVIEIKPTPPSEVHQTSKTEDENRQKPIPAPQPTQESATENTEMKKTSSARAKKYREQQQLKKQQQQQQQQQHMHQEGFVVQQGQQQQEQDFSKTPNQAEQQDTSGSTPIEIPEGMLEHPDPDKRAEKAVSPAERRSLIKEEIKRLAQPEERGYYQRRLW</sequence>
<reference evidence="3 4" key="1">
    <citation type="submission" date="2023-09" db="EMBL/GenBank/DDBJ databases">
        <title>Multi-omics analysis of a traditional fermented food reveals byproduct-associated fungal strains for waste-to-food upcycling.</title>
        <authorList>
            <consortium name="Lawrence Berkeley National Laboratory"/>
            <person name="Rekdal V.M."/>
            <person name="Villalobos-Escobedo J.M."/>
            <person name="Rodriguez-Valeron N."/>
            <person name="Garcia M.O."/>
            <person name="Vasquez D.P."/>
            <person name="Damayanti I."/>
            <person name="Sorensen P.M."/>
            <person name="Baidoo E.E."/>
            <person name="De Carvalho A.C."/>
            <person name="Riley R."/>
            <person name="Lipzen A."/>
            <person name="He G."/>
            <person name="Yan M."/>
            <person name="Haridas S."/>
            <person name="Daum C."/>
            <person name="Yoshinaga Y."/>
            <person name="Ng V."/>
            <person name="Grigoriev I.V."/>
            <person name="Munk R."/>
            <person name="Nuraida L."/>
            <person name="Wijaya C.H."/>
            <person name="Morales P.-C."/>
            <person name="Keasling J.D."/>
        </authorList>
    </citation>
    <scope>NUCLEOTIDE SEQUENCE [LARGE SCALE GENOMIC DNA]</scope>
    <source>
        <strain evidence="3 4">FGSC 2613</strain>
    </source>
</reference>
<dbReference type="EMBL" id="JAVLET010000001">
    <property type="protein sequence ID" value="KAL0475232.1"/>
    <property type="molecule type" value="Genomic_DNA"/>
</dbReference>
<name>A0ABR3DRH5_NEUIN</name>
<keyword evidence="2" id="KW-1133">Transmembrane helix</keyword>
<feature type="transmembrane region" description="Helical" evidence="2">
    <location>
        <begin position="6"/>
        <end position="31"/>
    </location>
</feature>
<keyword evidence="4" id="KW-1185">Reference proteome</keyword>
<evidence type="ECO:0000313" key="3">
    <source>
        <dbReference type="EMBL" id="KAL0475232.1"/>
    </source>
</evidence>
<feature type="compositionally biased region" description="Polar residues" evidence="1">
    <location>
        <begin position="171"/>
        <end position="186"/>
    </location>
</feature>
<evidence type="ECO:0000256" key="2">
    <source>
        <dbReference type="SAM" id="Phobius"/>
    </source>
</evidence>
<comment type="caution">
    <text evidence="3">The sequence shown here is derived from an EMBL/GenBank/DDBJ whole genome shotgun (WGS) entry which is preliminary data.</text>
</comment>
<proteinExistence type="predicted"/>
<evidence type="ECO:0000313" key="4">
    <source>
        <dbReference type="Proteomes" id="UP001451303"/>
    </source>
</evidence>
<organism evidence="3 4">
    <name type="scientific">Neurospora intermedia</name>
    <dbReference type="NCBI Taxonomy" id="5142"/>
    <lineage>
        <taxon>Eukaryota</taxon>
        <taxon>Fungi</taxon>
        <taxon>Dikarya</taxon>
        <taxon>Ascomycota</taxon>
        <taxon>Pezizomycotina</taxon>
        <taxon>Sordariomycetes</taxon>
        <taxon>Sordariomycetidae</taxon>
        <taxon>Sordariales</taxon>
        <taxon>Sordariaceae</taxon>
        <taxon>Neurospora</taxon>
    </lineage>
</organism>
<feature type="region of interest" description="Disordered" evidence="1">
    <location>
        <begin position="80"/>
        <end position="216"/>
    </location>
</feature>
<feature type="compositionally biased region" description="Basic and acidic residues" evidence="1">
    <location>
        <begin position="194"/>
        <end position="216"/>
    </location>
</feature>
<keyword evidence="2" id="KW-0812">Transmembrane</keyword>
<evidence type="ECO:0000256" key="1">
    <source>
        <dbReference type="SAM" id="MobiDB-lite"/>
    </source>
</evidence>